<evidence type="ECO:0000313" key="9">
    <source>
        <dbReference type="EMBL" id="MBG0561975.1"/>
    </source>
</evidence>
<dbReference type="InterPro" id="IPR011049">
    <property type="entry name" value="Serralysin-like_metalloprot_C"/>
</dbReference>
<dbReference type="Gene3D" id="2.60.40.10">
    <property type="entry name" value="Immunoglobulins"/>
    <property type="match status" value="3"/>
</dbReference>
<evidence type="ECO:0000256" key="6">
    <source>
        <dbReference type="SAM" id="MobiDB-lite"/>
    </source>
</evidence>
<comment type="caution">
    <text evidence="9">The sequence shown here is derived from an EMBL/GenBank/DDBJ whole genome shotgun (WGS) entry which is preliminary data.</text>
</comment>
<dbReference type="SMART" id="SM00060">
    <property type="entry name" value="FN3"/>
    <property type="match status" value="4"/>
</dbReference>
<dbReference type="Gene3D" id="1.10.640.10">
    <property type="entry name" value="Haem peroxidase domain superfamily, animal type"/>
    <property type="match status" value="1"/>
</dbReference>
<dbReference type="InterPro" id="IPR019791">
    <property type="entry name" value="Haem_peroxidase_animal"/>
</dbReference>
<keyword evidence="2" id="KW-0964">Secreted</keyword>
<evidence type="ECO:0000313" key="10">
    <source>
        <dbReference type="Proteomes" id="UP000598146"/>
    </source>
</evidence>
<sequence length="1931" mass="198799">MYGITALTGQSISLVRSHLRRTWLFAALLATTVIAVPAPAQAAPIGQGFTVTAADLAYILKQIKIAEAHAAATTSETGPCGALLGTGPNQLASPLLSMGLRTVDGTCNHLTPGEETYGAADQAFPRLAPAKYLPGYTGANAQDDQPRLISNLISDQTAANPAAVAAAGSPVRSQQSGTAPVLDGTTLFIPNVTTDVGLSAPYNSWFTLFGQFFDHGIDQTVKGTGTVVVPLRADDPLIAGKDRVPGNADDPKPGDAKYVPQSMRFMALTRAGREAKNTDTPYVDNSQTYSSHAPHQVFLREYDGAVSTGRLLEGASGGLPTWAEVKQQARERLGLELGDLDALNVPMVLADAYGDFVPGPARGLPQYVTATGLVEGNLATPVKVPANVLHFDTPFLTDIAHHATPAPALRPDADTVASSDFAAQPRGTYDDEMLAAHYIAGDGRVNENIGLTAVHHVFHSEHNRLISDIVRIVGDSPEWTGERLFQAAKFINEMEYQHLVFEEFARKISPAINPFQPFAFTQTELNPAVYAEFAHAVYRFGHSMLTESIQRPNAGSLSLLDGFLNPLAYTNNGTLSPEAAAGEIVMGMTDQVGNEIDEFMTDTLRDNLLGLPMDLAAINIARGRSEGVPTLNDFRRHLYEKTGDGRLKPYVSWVDFGEHLKHPESLVNFVAAYGKHPSVIGATTIADKRAAAAALLESPAAADFLNATGTWTTASSGLDGVDLWIGGLAEVTEPFGGLLGTTFDYVFESQLTSLQNGDRFYYLARTTGMNLRSQLEGNSFAELIGRTTGASGLRSDSFATADCKFDLANLAGDGGGVADDPASDCDESRLLLRHADGTIAYRARNSVDRPGLNAQSVWSGTLDRDRVVAGNDNDTIWGDEGDDVLEAGAGNDVTLGGEGDDVLTDQNGADFAKGGPGNDALDGGPGLDIVLGGDDKDFTGGGANANDTFGGEGDDMIFAGDGEDVAWGDSGDDWMEGGDSPDLLQGDSGNLFFLDDANRPGHDVLTGQGGDDDYDMEGGDDIGVQGPGIEKNAGGSGYDWSIAGDAGAVDADLDLPLDGRDILQIGVRDRYNEVEALSGGAHDDTLRGDDVTPSAVGGDGFLGCDALDAAGIARINGLNQVVTELPTPASAVGNQTGRPCELSGNVWGEGNILLGGAGNDTFQGRGGNDIIDGDRYLTVRLSVRDADGNEIRSAASMAELRADVFAGKINPKDIFTVREIRVAPSAGVDTAVFAGQRSAYAVTPISAGVLVSGPDGNDIVRNVEKIQFDDETMDVTGLQAFLGVTAFAGDAQATVLITVPSGSEPITGFTLERTGGDATVLTSLPAEARSLVVPGLANGTAYTFRLRAETAAGPGLFTAPFGPVTPAAPVPGDDDGERVGDAGTEDPGTEDPATEDPATEDPATEDPATEDPGTNPVPQPSPNPTTAPTTAPATDPTTAAPTTPPVPPVPTVPTVPTTTAPPVPAVPTTPPPVPTMTAPSVEPTRPVTPVAPDAPVIGLATAGDESAVVRWTAPAYDGGTEIYGYEVQAIDDETGIVVGVDVAAPDATALTMTGLTNGVPYAFWLRAVNAAGASDYSAISNTVIPTTSAGTPGGPAVPGPSGPVTPTGPTQPGSGTNPTTGPTQPGTNPTTGPTQPGTNPTTGPTQPGTNPTTGPTQPGTNPTTGPTQPGTNPTTGPTQPGSGPTSPTTGPTRPGSGTSPTTGPTTGPTQPVPGPGNGGTPGPSTGTRTVPGAARIGQPAAGNALAVVRWTAPASNGGSPILRYEIRVLDAKNRQVGTLRTATSAAAVRTVTGLANGTPYRFQVRAINAIGAGPWSSASTSVTPRTVPGKPRSLTAKPGRTGGAPTATARWTAPATTGGTKITAYRVTYQRLTSKGVNRGAPTVTTRSATARSATFTAPRGVPAGTRYRVTVQAVNAAGAGPGLRTTTTVR</sequence>
<dbReference type="SUPFAM" id="SSF48113">
    <property type="entry name" value="Heme-dependent peroxidases"/>
    <property type="match status" value="1"/>
</dbReference>
<dbReference type="PROSITE" id="PS50292">
    <property type="entry name" value="PEROXIDASE_3"/>
    <property type="match status" value="1"/>
</dbReference>
<feature type="region of interest" description="Disordered" evidence="6">
    <location>
        <begin position="1357"/>
        <end position="1489"/>
    </location>
</feature>
<dbReference type="CDD" id="cd09821">
    <property type="entry name" value="An_peroxidase_bacterial_2"/>
    <property type="match status" value="1"/>
</dbReference>
<feature type="compositionally biased region" description="Low complexity" evidence="6">
    <location>
        <begin position="1426"/>
        <end position="1441"/>
    </location>
</feature>
<dbReference type="SUPFAM" id="SSF51120">
    <property type="entry name" value="beta-Roll"/>
    <property type="match status" value="2"/>
</dbReference>
<proteinExistence type="predicted"/>
<dbReference type="PRINTS" id="PR00313">
    <property type="entry name" value="CABNDNGRPT"/>
</dbReference>
<feature type="compositionally biased region" description="Low complexity" evidence="6">
    <location>
        <begin position="1604"/>
        <end position="1709"/>
    </location>
</feature>
<evidence type="ECO:0000256" key="7">
    <source>
        <dbReference type="SAM" id="SignalP"/>
    </source>
</evidence>
<keyword evidence="5" id="KW-0119">Carbohydrate metabolism</keyword>
<feature type="domain" description="Fibronectin type-III" evidence="8">
    <location>
        <begin position="1491"/>
        <end position="1589"/>
    </location>
</feature>
<dbReference type="InterPro" id="IPR037120">
    <property type="entry name" value="Haem_peroxidase_sf_animal"/>
</dbReference>
<evidence type="ECO:0000256" key="4">
    <source>
        <dbReference type="ARBA" id="ARBA00023295"/>
    </source>
</evidence>
<feature type="compositionally biased region" description="Low complexity" evidence="6">
    <location>
        <begin position="1722"/>
        <end position="1732"/>
    </location>
</feature>
<reference evidence="9" key="1">
    <citation type="submission" date="2020-11" db="EMBL/GenBank/DDBJ databases">
        <title>Isolation and identification of active actinomycetes.</title>
        <authorList>
            <person name="Sun X."/>
        </authorList>
    </citation>
    <scope>NUCLEOTIDE SEQUENCE</scope>
    <source>
        <strain evidence="9">NEAU-A11</strain>
    </source>
</reference>
<feature type="domain" description="Fibronectin type-III" evidence="8">
    <location>
        <begin position="1730"/>
        <end position="1826"/>
    </location>
</feature>
<dbReference type="GO" id="GO:0000272">
    <property type="term" value="P:polysaccharide catabolic process"/>
    <property type="evidence" value="ECO:0007669"/>
    <property type="project" value="UniProtKB-KW"/>
</dbReference>
<gene>
    <name evidence="9" type="ORF">I4J89_10915</name>
</gene>
<dbReference type="Proteomes" id="UP000598146">
    <property type="component" value="Unassembled WGS sequence"/>
</dbReference>
<feature type="compositionally biased region" description="Acidic residues" evidence="6">
    <location>
        <begin position="1383"/>
        <end position="1409"/>
    </location>
</feature>
<evidence type="ECO:0000256" key="5">
    <source>
        <dbReference type="ARBA" id="ARBA00023326"/>
    </source>
</evidence>
<keyword evidence="4" id="KW-0326">Glycosidase</keyword>
<dbReference type="SUPFAM" id="SSF49265">
    <property type="entry name" value="Fibronectin type III"/>
    <property type="match status" value="3"/>
</dbReference>
<feature type="compositionally biased region" description="Pro residues" evidence="6">
    <location>
        <begin position="1415"/>
        <end position="1425"/>
    </location>
</feature>
<dbReference type="Pfam" id="PF00041">
    <property type="entry name" value="fn3"/>
    <property type="match status" value="3"/>
</dbReference>
<dbReference type="GO" id="GO:0020037">
    <property type="term" value="F:heme binding"/>
    <property type="evidence" value="ECO:0007669"/>
    <property type="project" value="InterPro"/>
</dbReference>
<feature type="chain" id="PRO_5037252637" evidence="7">
    <location>
        <begin position="43"/>
        <end position="1931"/>
    </location>
</feature>
<feature type="compositionally biased region" description="Pro residues" evidence="6">
    <location>
        <begin position="1442"/>
        <end position="1474"/>
    </location>
</feature>
<dbReference type="PANTHER" id="PTHR11475:SF4">
    <property type="entry name" value="CHORION PEROXIDASE"/>
    <property type="match status" value="1"/>
</dbReference>
<dbReference type="Pfam" id="PF00353">
    <property type="entry name" value="HemolysinCabind"/>
    <property type="match status" value="4"/>
</dbReference>
<feature type="domain" description="Fibronectin type-III" evidence="8">
    <location>
        <begin position="1830"/>
        <end position="1931"/>
    </location>
</feature>
<feature type="compositionally biased region" description="Low complexity" evidence="6">
    <location>
        <begin position="1835"/>
        <end position="1850"/>
    </location>
</feature>
<dbReference type="PROSITE" id="PS50853">
    <property type="entry name" value="FN3"/>
    <property type="match status" value="4"/>
</dbReference>
<dbReference type="PANTHER" id="PTHR11475">
    <property type="entry name" value="OXIDASE/PEROXIDASE"/>
    <property type="match status" value="1"/>
</dbReference>
<keyword evidence="5" id="KW-0624">Polysaccharide degradation</keyword>
<keyword evidence="10" id="KW-1185">Reference proteome</keyword>
<dbReference type="GO" id="GO:0006979">
    <property type="term" value="P:response to oxidative stress"/>
    <property type="evidence" value="ECO:0007669"/>
    <property type="project" value="InterPro"/>
</dbReference>
<keyword evidence="7" id="KW-0732">Signal</keyword>
<dbReference type="GO" id="GO:0016798">
    <property type="term" value="F:hydrolase activity, acting on glycosyl bonds"/>
    <property type="evidence" value="ECO:0007669"/>
    <property type="project" value="UniProtKB-KW"/>
</dbReference>
<evidence type="ECO:0000256" key="1">
    <source>
        <dbReference type="ARBA" id="ARBA00004613"/>
    </source>
</evidence>
<evidence type="ECO:0000259" key="8">
    <source>
        <dbReference type="PROSITE" id="PS50853"/>
    </source>
</evidence>
<evidence type="ECO:0000256" key="2">
    <source>
        <dbReference type="ARBA" id="ARBA00022525"/>
    </source>
</evidence>
<accession>A0A931FX14</accession>
<protein>
    <submittedName>
        <fullName evidence="9">Fibronectin type III domain-containing protein</fullName>
    </submittedName>
</protein>
<dbReference type="Gene3D" id="2.150.10.10">
    <property type="entry name" value="Serralysin-like metalloprotease, C-terminal"/>
    <property type="match status" value="2"/>
</dbReference>
<dbReference type="GO" id="GO:0004601">
    <property type="term" value="F:peroxidase activity"/>
    <property type="evidence" value="ECO:0007669"/>
    <property type="project" value="InterPro"/>
</dbReference>
<name>A0A931FX14_9ACTN</name>
<comment type="subcellular location">
    <subcellularLocation>
        <location evidence="1">Secreted</location>
    </subcellularLocation>
</comment>
<feature type="domain" description="Fibronectin type-III" evidence="8">
    <location>
        <begin position="1274"/>
        <end position="1370"/>
    </location>
</feature>
<dbReference type="InterPro" id="IPR013783">
    <property type="entry name" value="Ig-like_fold"/>
</dbReference>
<feature type="region of interest" description="Disordered" evidence="6">
    <location>
        <begin position="1816"/>
        <end position="1850"/>
    </location>
</feature>
<dbReference type="InterPro" id="IPR003961">
    <property type="entry name" value="FN3_dom"/>
</dbReference>
<dbReference type="CDD" id="cd00063">
    <property type="entry name" value="FN3"/>
    <property type="match status" value="4"/>
</dbReference>
<dbReference type="InterPro" id="IPR010255">
    <property type="entry name" value="Haem_peroxidase_sf"/>
</dbReference>
<evidence type="ECO:0000256" key="3">
    <source>
        <dbReference type="ARBA" id="ARBA00023180"/>
    </source>
</evidence>
<dbReference type="Pfam" id="PF03098">
    <property type="entry name" value="An_peroxidase"/>
    <property type="match status" value="2"/>
</dbReference>
<dbReference type="InterPro" id="IPR036116">
    <property type="entry name" value="FN3_sf"/>
</dbReference>
<dbReference type="GO" id="GO:0005509">
    <property type="term" value="F:calcium ion binding"/>
    <property type="evidence" value="ECO:0007669"/>
    <property type="project" value="InterPro"/>
</dbReference>
<keyword evidence="3" id="KW-0325">Glycoprotein</keyword>
<feature type="signal peptide" evidence="7">
    <location>
        <begin position="1"/>
        <end position="42"/>
    </location>
</feature>
<dbReference type="InterPro" id="IPR001343">
    <property type="entry name" value="Hemolysn_Ca-bd"/>
</dbReference>
<dbReference type="GO" id="GO:0005576">
    <property type="term" value="C:extracellular region"/>
    <property type="evidence" value="ECO:0007669"/>
    <property type="project" value="UniProtKB-SubCell"/>
</dbReference>
<feature type="region of interest" description="Disordered" evidence="6">
    <location>
        <begin position="1587"/>
        <end position="1735"/>
    </location>
</feature>
<keyword evidence="4" id="KW-0378">Hydrolase</keyword>
<organism evidence="9 10">
    <name type="scientific">Actinoplanes aureus</name>
    <dbReference type="NCBI Taxonomy" id="2792083"/>
    <lineage>
        <taxon>Bacteria</taxon>
        <taxon>Bacillati</taxon>
        <taxon>Actinomycetota</taxon>
        <taxon>Actinomycetes</taxon>
        <taxon>Micromonosporales</taxon>
        <taxon>Micromonosporaceae</taxon>
        <taxon>Actinoplanes</taxon>
    </lineage>
</organism>
<dbReference type="EMBL" id="JADQTO010000004">
    <property type="protein sequence ID" value="MBG0561975.1"/>
    <property type="molecule type" value="Genomic_DNA"/>
</dbReference>